<dbReference type="SMART" id="SM00257">
    <property type="entry name" value="LysM"/>
    <property type="match status" value="1"/>
</dbReference>
<feature type="region of interest" description="Disordered" evidence="1">
    <location>
        <begin position="315"/>
        <end position="342"/>
    </location>
</feature>
<comment type="caution">
    <text evidence="3">The sequence shown here is derived from an EMBL/GenBank/DDBJ whole genome shotgun (WGS) entry which is preliminary data.</text>
</comment>
<dbReference type="SUPFAM" id="SSF51261">
    <property type="entry name" value="Duplicated hybrid motif"/>
    <property type="match status" value="1"/>
</dbReference>
<dbReference type="EMBL" id="BMGY01000002">
    <property type="protein sequence ID" value="GGH79679.1"/>
    <property type="molecule type" value="Genomic_DNA"/>
</dbReference>
<evidence type="ECO:0000256" key="1">
    <source>
        <dbReference type="SAM" id="MobiDB-lite"/>
    </source>
</evidence>
<organism evidence="3 4">
    <name type="scientific">Hymenobacter frigidus</name>
    <dbReference type="NCBI Taxonomy" id="1524095"/>
    <lineage>
        <taxon>Bacteria</taxon>
        <taxon>Pseudomonadati</taxon>
        <taxon>Bacteroidota</taxon>
        <taxon>Cytophagia</taxon>
        <taxon>Cytophagales</taxon>
        <taxon>Hymenobacteraceae</taxon>
        <taxon>Hymenobacter</taxon>
    </lineage>
</organism>
<dbReference type="Pfam" id="PF01551">
    <property type="entry name" value="Peptidase_M23"/>
    <property type="match status" value="1"/>
</dbReference>
<feature type="compositionally biased region" description="Low complexity" evidence="1">
    <location>
        <begin position="315"/>
        <end position="332"/>
    </location>
</feature>
<keyword evidence="4" id="KW-1185">Reference proteome</keyword>
<dbReference type="PANTHER" id="PTHR21666:SF270">
    <property type="entry name" value="MUREIN HYDROLASE ACTIVATOR ENVC"/>
    <property type="match status" value="1"/>
</dbReference>
<dbReference type="Pfam" id="PF01476">
    <property type="entry name" value="LysM"/>
    <property type="match status" value="1"/>
</dbReference>
<dbReference type="SUPFAM" id="SSF54106">
    <property type="entry name" value="LysM domain"/>
    <property type="match status" value="1"/>
</dbReference>
<gene>
    <name evidence="3" type="ORF">GCM10011495_03770</name>
</gene>
<dbReference type="CDD" id="cd00118">
    <property type="entry name" value="LysM"/>
    <property type="match status" value="1"/>
</dbReference>
<dbReference type="CDD" id="cd12797">
    <property type="entry name" value="M23_peptidase"/>
    <property type="match status" value="1"/>
</dbReference>
<accession>A0ABQ1ZX54</accession>
<dbReference type="InterPro" id="IPR016047">
    <property type="entry name" value="M23ase_b-sheet_dom"/>
</dbReference>
<sequence length="378" mass="42318">MLLIFLKTTYWRSALLLLALVLLLAGLNPALAQRRKTPRPKAKAGSTTGKSDFFRIKTPKMRYVRPDTTTVIETEELPDDNSDAAKSIFFNPAKKLSIVSEDTSTLNLGGQEIVEMSEEVLIDSSWVKVAGYYSIWDTHTVNPYRVDGRSYRDSLKLHLIDPPRQRYAKMPLVSTPITSGFAFRGYRWHYGMDLDLETGDSVRTVYDGVVRINAWDGGGYGNYILVRHYNGLETIYGHMSKALVPVGTFVKAGQLIGYGGSTGRSTGSHLHFEVRYQGNPINPTLMYDFPGYKLRHDNFTITSQLFNYYSRAVGRSRSSGSRGRSGSPSRARQMVTHKVRSGDTLSEVAEKYGVRVSTLKKLNPGAKTLQPGKKLRIK</sequence>
<evidence type="ECO:0000313" key="3">
    <source>
        <dbReference type="EMBL" id="GGH79679.1"/>
    </source>
</evidence>
<feature type="domain" description="LysM" evidence="2">
    <location>
        <begin position="335"/>
        <end position="378"/>
    </location>
</feature>
<dbReference type="InterPro" id="IPR036779">
    <property type="entry name" value="LysM_dom_sf"/>
</dbReference>
<evidence type="ECO:0000259" key="2">
    <source>
        <dbReference type="PROSITE" id="PS51782"/>
    </source>
</evidence>
<protein>
    <submittedName>
        <fullName evidence="3">Peptidase M23</fullName>
    </submittedName>
</protein>
<reference evidence="4" key="1">
    <citation type="journal article" date="2019" name="Int. J. Syst. Evol. Microbiol.">
        <title>The Global Catalogue of Microorganisms (GCM) 10K type strain sequencing project: providing services to taxonomists for standard genome sequencing and annotation.</title>
        <authorList>
            <consortium name="The Broad Institute Genomics Platform"/>
            <consortium name="The Broad Institute Genome Sequencing Center for Infectious Disease"/>
            <person name="Wu L."/>
            <person name="Ma J."/>
        </authorList>
    </citation>
    <scope>NUCLEOTIDE SEQUENCE [LARGE SCALE GENOMIC DNA]</scope>
    <source>
        <strain evidence="4">CGMCC 1.14966</strain>
    </source>
</reference>
<dbReference type="InterPro" id="IPR011055">
    <property type="entry name" value="Dup_hybrid_motif"/>
</dbReference>
<dbReference type="InterPro" id="IPR050570">
    <property type="entry name" value="Cell_wall_metabolism_enzyme"/>
</dbReference>
<dbReference type="InterPro" id="IPR018392">
    <property type="entry name" value="LysM"/>
</dbReference>
<dbReference type="Gene3D" id="3.10.350.10">
    <property type="entry name" value="LysM domain"/>
    <property type="match status" value="1"/>
</dbReference>
<dbReference type="PANTHER" id="PTHR21666">
    <property type="entry name" value="PEPTIDASE-RELATED"/>
    <property type="match status" value="1"/>
</dbReference>
<dbReference type="PROSITE" id="PS51782">
    <property type="entry name" value="LYSM"/>
    <property type="match status" value="1"/>
</dbReference>
<evidence type="ECO:0000313" key="4">
    <source>
        <dbReference type="Proteomes" id="UP000637774"/>
    </source>
</evidence>
<dbReference type="Proteomes" id="UP000637774">
    <property type="component" value="Unassembled WGS sequence"/>
</dbReference>
<name>A0ABQ1ZX54_9BACT</name>
<dbReference type="Gene3D" id="2.70.70.10">
    <property type="entry name" value="Glucose Permease (Domain IIA)"/>
    <property type="match status" value="1"/>
</dbReference>
<proteinExistence type="predicted"/>